<dbReference type="InterPro" id="IPR001584">
    <property type="entry name" value="Integrase_cat-core"/>
</dbReference>
<gene>
    <name evidence="2" type="ORF">FSB_LOCUS9812</name>
</gene>
<dbReference type="PANTHER" id="PTHR48475">
    <property type="entry name" value="RIBONUCLEASE H"/>
    <property type="match status" value="1"/>
</dbReference>
<protein>
    <recommendedName>
        <fullName evidence="1">Integrase catalytic domain-containing protein</fullName>
    </recommendedName>
</protein>
<dbReference type="EMBL" id="OIVN01000547">
    <property type="protein sequence ID" value="SPC81930.1"/>
    <property type="molecule type" value="Genomic_DNA"/>
</dbReference>
<dbReference type="GO" id="GO:0015074">
    <property type="term" value="P:DNA integration"/>
    <property type="evidence" value="ECO:0007669"/>
    <property type="project" value="InterPro"/>
</dbReference>
<dbReference type="PANTHER" id="PTHR48475:SF1">
    <property type="entry name" value="RNASE H TYPE-1 DOMAIN-CONTAINING PROTEIN"/>
    <property type="match status" value="1"/>
</dbReference>
<dbReference type="InterPro" id="IPR036397">
    <property type="entry name" value="RNaseH_sf"/>
</dbReference>
<dbReference type="AlphaFoldDB" id="A0A2N9F4J9"/>
<dbReference type="GO" id="GO:0003676">
    <property type="term" value="F:nucleic acid binding"/>
    <property type="evidence" value="ECO:0007669"/>
    <property type="project" value="InterPro"/>
</dbReference>
<feature type="domain" description="Integrase catalytic" evidence="1">
    <location>
        <begin position="490"/>
        <end position="652"/>
    </location>
</feature>
<evidence type="ECO:0000259" key="1">
    <source>
        <dbReference type="PROSITE" id="PS50994"/>
    </source>
</evidence>
<dbReference type="Gene3D" id="3.30.420.10">
    <property type="entry name" value="Ribonuclease H-like superfamily/Ribonuclease H"/>
    <property type="match status" value="2"/>
</dbReference>
<dbReference type="PROSITE" id="PS50994">
    <property type="entry name" value="INTEGRASE"/>
    <property type="match status" value="1"/>
</dbReference>
<dbReference type="SUPFAM" id="SSF53098">
    <property type="entry name" value="Ribonuclease H-like"/>
    <property type="match status" value="2"/>
</dbReference>
<evidence type="ECO:0000313" key="2">
    <source>
        <dbReference type="EMBL" id="SPC81930.1"/>
    </source>
</evidence>
<dbReference type="InterPro" id="IPR012337">
    <property type="entry name" value="RNaseH-like_sf"/>
</dbReference>
<sequence>MSVFDDFGVAGKLVIPSFLKFRTYEKPSLGSRDTVPRTGAAGVFFLAGRLFFQSRFRPEENIAIRELHVVSECVLFLKVSNLRIKSQRVGKNLSAKATSPGENCGIFSIVSFLPSVFAHMVDVTPDLGFWRSWCRWKACDTFFLKVLGLQESELGFERYGPVNRGCRKSSQSDLAFGLVKASVKLGQLCSNLEKCTPCCVLRVLKCNWAPLGSTRLGPGCLVLHVDTRENPRVRGEVDEVLMADLADATWTLRFDGSSTVVSSGAGIVLFRDDGEAIPKSFKLDFPCSNNVAEYEAYLAWLAVACEMGIKHLKVVGDSNLIIEHAQRNENRYADALATLGYQMAFEGQKIDITINKKVKPITELLKKEFEELSSDGEDWRMPLKAKLMSHVAAADFKEIKDYTLISGELYRRLPGGVLARCISIQEAKRKLIKVHENTCEDGGGICLYRILQRYSTTNSQRGLSLQKISIEIFCGRRDSILKRLPWRTTTESQPIRIPNGYERGSCSPIGPASGGHIWILMATEYFTKWVEAIPLRKATGAVVANFIQEHIITHFGIPYKLISDNSTPFVNKDVREVLEHYQIKHRRSTPYYPQGNGQAEATNRMLLQILSKMVFDYCSNWSSHLADVLWAYRSLPKTTTCFTPFSLVYGTDTISPTELDVPTPRVLQGSNLEVDASICAEARMVDLEGLDESRELARLKSQRNYQKMANAYSKTLQVRIFAEEQMVLKAADFVRRGLPSPSKFSPN</sequence>
<dbReference type="Pfam" id="PF00665">
    <property type="entry name" value="rve"/>
    <property type="match status" value="1"/>
</dbReference>
<proteinExistence type="predicted"/>
<name>A0A2N9F4J9_FAGSY</name>
<organism evidence="2">
    <name type="scientific">Fagus sylvatica</name>
    <name type="common">Beechnut</name>
    <dbReference type="NCBI Taxonomy" id="28930"/>
    <lineage>
        <taxon>Eukaryota</taxon>
        <taxon>Viridiplantae</taxon>
        <taxon>Streptophyta</taxon>
        <taxon>Embryophyta</taxon>
        <taxon>Tracheophyta</taxon>
        <taxon>Spermatophyta</taxon>
        <taxon>Magnoliopsida</taxon>
        <taxon>eudicotyledons</taxon>
        <taxon>Gunneridae</taxon>
        <taxon>Pentapetalae</taxon>
        <taxon>rosids</taxon>
        <taxon>fabids</taxon>
        <taxon>Fagales</taxon>
        <taxon>Fagaceae</taxon>
        <taxon>Fagus</taxon>
    </lineage>
</organism>
<accession>A0A2N9F4J9</accession>
<reference evidence="2" key="1">
    <citation type="submission" date="2018-02" db="EMBL/GenBank/DDBJ databases">
        <authorList>
            <person name="Cohen D.B."/>
            <person name="Kent A.D."/>
        </authorList>
    </citation>
    <scope>NUCLEOTIDE SEQUENCE</scope>
</reference>